<dbReference type="NCBIfam" id="NF003417">
    <property type="entry name" value="PRK04813.1"/>
    <property type="match status" value="2"/>
</dbReference>
<dbReference type="RefSeq" id="WP_353896430.1">
    <property type="nucleotide sequence ID" value="NZ_JBEVCJ010000014.1"/>
</dbReference>
<dbReference type="PANTHER" id="PTHR45527:SF1">
    <property type="entry name" value="FATTY ACID SYNTHASE"/>
    <property type="match status" value="1"/>
</dbReference>
<dbReference type="SUPFAM" id="SSF47336">
    <property type="entry name" value="ACP-like"/>
    <property type="match status" value="2"/>
</dbReference>
<dbReference type="Gene3D" id="3.40.50.980">
    <property type="match status" value="4"/>
</dbReference>
<sequence>MSQINTHAVDFDPFAEGALALTCATTEAQKEIWSSIQIHEKATCAFNESITLHLLGQLNIDELKSAINFLVNRHEALKTTFSEDGESLCIAESLNVDLTIVETAQQSLQEKLEQLLDDEAELGFDLQHGPLIRFTLLKTATDAQTTLTNETDQHYYLILTAHHIICDGWSLGILLFDLAKVYSAFVNSKMPEIEAAFPFSEYAQESETEINQQNDEAYWTQLFSQFTPAFELPTDLPRPGFRTFNAKRIDFSVDISVIEQSKQLASSLKSSLTSLMMAAFAVCLNRWSGEETLVIGIPSAAQPAYSPEGLVGHCVNLLPIPVQVNPQQTFDKLVTQLSDSVISAYEHQNYTFGSLLKKLQIKPDPSRIPLVPVLFNIDRGIQDGELPFAGLHTAFLSNPRHYENFEMFINAADYGNRFIIECQYNTDLFSAENIQARLKEFVTVLGEINQQYLSPSLEHTVNQSARAISQIKLLSRDDENLVIAQDNQTDIELPNTLLIHDNINLTAQKYADKIAAVAGEQHLSYVQLNNQSYQFARYLIDCGVTKGTLVGVSLERNEKMLVVLLGILKAGATYVPLDPQFPADRIAYMIDDAQLSFVVTQSDFGGIFSRVEHILLIDELAEKIVTLSDTPFDAQVNSDDLAYIIYTSGSTGKPKGVMVHHGAMMNFLFSMAQQPGITPQDVLLAVTTLSFDISILEIFLPLLAGACVVIANKNESTDGRQLIELIHKHAVTMMQATPATWQMLLLTQWQGKADLTALCGGEALAKDLAEKLLNKVKCLWNMYGPTETAVWSSCTQIIDSQHFGIGKPIANTRFYILDEALNPVPNGLAGELFIAGKGVSQGYLNRTDLTAEKFIADPYCQNEMMYRTGDLVKRQFNGELEYIGRLDNQVKIRGYRIELDEVEAVVRKYPEVIDCALAAKTHQAGDKRLVCYVVWKNIESAKSETNESAQANTLAQLTRFMRDWLPDYMIPQHLVSLESLPRMPNGKLNRKALPDVKLEKNHSSEFSAPQTDTEKWLAEQWSNILSVRKIGRDSDFFALGGHSLLIAHLIQQIASDKSIHLQYRDLFDYPQLYQLAERIDNFNQPLVANTHNIPKKDDDTANILSLAQQRLWYLDKLETGTVLYNLPSAFRFIGSLNIAALETSFQDMLTRHASLRTSFSEDAASPVQIIHEQLNFKLELTDLSEFAEHKESELHRQLNLLQSHVFKLTDAPLFLAKLFCLSETEHVLFFMPHHAIFDGWSFDIFLHELTTGYCQHIGQPTNSLPELPIQYTDYAHWLREYLSGDELNQQLQYWTENLAGNLPVLEMPLDKPRPEVASHLGEEIFFDIPEQAFEKIIALANQQGVSVFMVMLSIYSVLLYRYTGQKDLIIGAPMADRTRAGTENLIGFFVNALVLRIPILPDNSFSQLLQNVKEICLSGFANQDTPFEKIVEVLQPERDFSRAPLFQTSLTYQDVSARENHMGDIDIQQIEIPNHCAPLDINIWLKRRGNKISGAFVYNCALFERESIEQFSRHFISLVSRINDLTEQSLWQIPLLTKAEYEQEISRNHPPIKQWQTPSLLHELFDGAAELHAEKIAASCSGTTLQYAELQQKSNQFANYLNAQGIERGVMVGLCVDRSVNMLIAMLGILKAGAAYIPLDPEFPTERLDYMIQDASLDFVVTESAHLNKLSAVDKHIVIDDISQLINNLPNGLSFQAETTPDDIAYVIYTSGSTGNPKGVLVQHSAVVNFINSMSIKPGITADDKLLAVTTLSFDIAVLELYLPITNGAQVVIATRQEANDSRLLLKIFKQHSISIMQVTPATWRLLISSGWSGKSTDGDSQQAKLKALCGGEALPADLAATLTQRCDQLWNMYGPTETTVWSSCGMISELASASSHGTSENSVLNAVTNFSPDIGQAIDNTQLYVLDENLNPVPTGVSGELYIGGAGVTKGYLNQPELTEQRFIDNPISGSGKIYRTGDKARYLSDGRLLCLGRLDNQVKVRGYRIELGEIESAVRHHQSVQDCAVTVIGSDSGDVRLVCFVVWQSGHSHTVTEMRNFLRERLPQYMIPQHLVELSSLPQTPNLKLDRKALPSLFKAQNTQQRYVPPKTEMEKWLAALWCKIIGIDQVSRHDNFFDLGGHSLLSMQVINQISQEKNIDIHPRELLLENLSTIASKISESLLITTSNSQLENSKQKVSETSVAERHHLDDKNAKNSVLDKNSIKENQSGKNGIKRIFKKIFKS</sequence>
<dbReference type="Gene3D" id="1.10.1200.10">
    <property type="entry name" value="ACP-like"/>
    <property type="match status" value="2"/>
</dbReference>
<keyword evidence="3" id="KW-0597">Phosphoprotein</keyword>
<dbReference type="CDD" id="cd12116">
    <property type="entry name" value="A_NRPS_Ta1_like"/>
    <property type="match status" value="2"/>
</dbReference>
<protein>
    <submittedName>
        <fullName evidence="7">Amino acid adenylation domain-containing protein</fullName>
    </submittedName>
</protein>
<dbReference type="InterPro" id="IPR010071">
    <property type="entry name" value="AA_adenyl_dom"/>
</dbReference>
<dbReference type="InterPro" id="IPR023213">
    <property type="entry name" value="CAT-like_dom_sf"/>
</dbReference>
<dbReference type="InterPro" id="IPR036736">
    <property type="entry name" value="ACP-like_sf"/>
</dbReference>
<evidence type="ECO:0000256" key="1">
    <source>
        <dbReference type="ARBA" id="ARBA00001957"/>
    </source>
</evidence>
<dbReference type="PROSITE" id="PS00012">
    <property type="entry name" value="PHOSPHOPANTETHEINE"/>
    <property type="match status" value="2"/>
</dbReference>
<evidence type="ECO:0000256" key="5">
    <source>
        <dbReference type="SAM" id="MobiDB-lite"/>
    </source>
</evidence>
<keyword evidence="8" id="KW-1185">Reference proteome</keyword>
<dbReference type="Proteomes" id="UP001548189">
    <property type="component" value="Unassembled WGS sequence"/>
</dbReference>
<gene>
    <name evidence="7" type="ORF">ABVT43_11960</name>
</gene>
<dbReference type="InterPro" id="IPR045851">
    <property type="entry name" value="AMP-bd_C_sf"/>
</dbReference>
<dbReference type="PROSITE" id="PS50075">
    <property type="entry name" value="CARRIER"/>
    <property type="match status" value="2"/>
</dbReference>
<dbReference type="Pfam" id="PF00501">
    <property type="entry name" value="AMP-binding"/>
    <property type="match status" value="2"/>
</dbReference>
<name>A0ABV2BVC1_9GAMM</name>
<dbReference type="CDD" id="cd19531">
    <property type="entry name" value="LCL_NRPS-like"/>
    <property type="match status" value="1"/>
</dbReference>
<keyword evidence="4" id="KW-0175">Coiled coil</keyword>
<dbReference type="Pfam" id="PF00668">
    <property type="entry name" value="Condensation"/>
    <property type="match status" value="2"/>
</dbReference>
<dbReference type="SUPFAM" id="SSF56801">
    <property type="entry name" value="Acetyl-CoA synthetase-like"/>
    <property type="match status" value="2"/>
</dbReference>
<reference evidence="7 8" key="1">
    <citation type="submission" date="2024-06" db="EMBL/GenBank/DDBJ databases">
        <authorList>
            <person name="Li F."/>
        </authorList>
    </citation>
    <scope>NUCLEOTIDE SEQUENCE [LARGE SCALE GENOMIC DNA]</scope>
    <source>
        <strain evidence="7 8">GXAS 311</strain>
    </source>
</reference>
<dbReference type="Gene3D" id="2.30.38.10">
    <property type="entry name" value="Luciferase, Domain 3"/>
    <property type="match status" value="2"/>
</dbReference>
<dbReference type="SUPFAM" id="SSF52777">
    <property type="entry name" value="CoA-dependent acyltransferases"/>
    <property type="match status" value="4"/>
</dbReference>
<dbReference type="PRINTS" id="PR00154">
    <property type="entry name" value="AMPBINDING"/>
</dbReference>
<dbReference type="InterPro" id="IPR020845">
    <property type="entry name" value="AMP-binding_CS"/>
</dbReference>
<dbReference type="InterPro" id="IPR006162">
    <property type="entry name" value="Ppantetheine_attach_site"/>
</dbReference>
<evidence type="ECO:0000256" key="4">
    <source>
        <dbReference type="SAM" id="Coils"/>
    </source>
</evidence>
<dbReference type="Gene3D" id="3.30.300.30">
    <property type="match status" value="2"/>
</dbReference>
<evidence type="ECO:0000256" key="3">
    <source>
        <dbReference type="ARBA" id="ARBA00022553"/>
    </source>
</evidence>
<feature type="compositionally biased region" description="Polar residues" evidence="5">
    <location>
        <begin position="2194"/>
        <end position="2210"/>
    </location>
</feature>
<evidence type="ECO:0000256" key="2">
    <source>
        <dbReference type="ARBA" id="ARBA00022450"/>
    </source>
</evidence>
<comment type="caution">
    <text evidence="7">The sequence shown here is derived from an EMBL/GenBank/DDBJ whole genome shotgun (WGS) entry which is preliminary data.</text>
</comment>
<dbReference type="Gene3D" id="3.30.559.30">
    <property type="entry name" value="Nonribosomal peptide synthetase, condensation domain"/>
    <property type="match status" value="2"/>
</dbReference>
<feature type="domain" description="Carrier" evidence="6">
    <location>
        <begin position="2087"/>
        <end position="2164"/>
    </location>
</feature>
<dbReference type="InterPro" id="IPR000873">
    <property type="entry name" value="AMP-dep_synth/lig_dom"/>
</dbReference>
<dbReference type="Pfam" id="PF00550">
    <property type="entry name" value="PP-binding"/>
    <property type="match status" value="2"/>
</dbReference>
<feature type="domain" description="Carrier" evidence="6">
    <location>
        <begin position="1008"/>
        <end position="1083"/>
    </location>
</feature>
<evidence type="ECO:0000313" key="7">
    <source>
        <dbReference type="EMBL" id="MET1255844.1"/>
    </source>
</evidence>
<feature type="compositionally biased region" description="Basic and acidic residues" evidence="5">
    <location>
        <begin position="2173"/>
        <end position="2193"/>
    </location>
</feature>
<dbReference type="Gene3D" id="3.30.559.10">
    <property type="entry name" value="Chloramphenicol acetyltransferase-like domain"/>
    <property type="match status" value="2"/>
</dbReference>
<dbReference type="InterPro" id="IPR001242">
    <property type="entry name" value="Condensation_dom"/>
</dbReference>
<dbReference type="EMBL" id="JBEVCJ010000014">
    <property type="protein sequence ID" value="MET1255844.1"/>
    <property type="molecule type" value="Genomic_DNA"/>
</dbReference>
<evidence type="ECO:0000313" key="8">
    <source>
        <dbReference type="Proteomes" id="UP001548189"/>
    </source>
</evidence>
<dbReference type="PANTHER" id="PTHR45527">
    <property type="entry name" value="NONRIBOSOMAL PEPTIDE SYNTHETASE"/>
    <property type="match status" value="1"/>
</dbReference>
<dbReference type="NCBIfam" id="TIGR01733">
    <property type="entry name" value="AA-adenyl-dom"/>
    <property type="match status" value="2"/>
</dbReference>
<dbReference type="InterPro" id="IPR009081">
    <property type="entry name" value="PP-bd_ACP"/>
</dbReference>
<feature type="region of interest" description="Disordered" evidence="5">
    <location>
        <begin position="2173"/>
        <end position="2210"/>
    </location>
</feature>
<dbReference type="InterPro" id="IPR025110">
    <property type="entry name" value="AMP-bd_C"/>
</dbReference>
<keyword evidence="2" id="KW-0596">Phosphopantetheine</keyword>
<comment type="cofactor">
    <cofactor evidence="1">
        <name>pantetheine 4'-phosphate</name>
        <dbReference type="ChEBI" id="CHEBI:47942"/>
    </cofactor>
</comment>
<proteinExistence type="predicted"/>
<evidence type="ECO:0000259" key="6">
    <source>
        <dbReference type="PROSITE" id="PS50075"/>
    </source>
</evidence>
<dbReference type="InterPro" id="IPR020459">
    <property type="entry name" value="AMP-binding"/>
</dbReference>
<accession>A0ABV2BVC1</accession>
<dbReference type="Pfam" id="PF13193">
    <property type="entry name" value="AMP-binding_C"/>
    <property type="match status" value="2"/>
</dbReference>
<feature type="coiled-coil region" evidence="4">
    <location>
        <begin position="60"/>
        <end position="121"/>
    </location>
</feature>
<organism evidence="7 8">
    <name type="scientific">Aliikangiella maris</name>
    <dbReference type="NCBI Taxonomy" id="3162458"/>
    <lineage>
        <taxon>Bacteria</taxon>
        <taxon>Pseudomonadati</taxon>
        <taxon>Pseudomonadota</taxon>
        <taxon>Gammaproteobacteria</taxon>
        <taxon>Oceanospirillales</taxon>
        <taxon>Pleioneaceae</taxon>
        <taxon>Aliikangiella</taxon>
    </lineage>
</organism>
<dbReference type="PROSITE" id="PS00455">
    <property type="entry name" value="AMP_BINDING"/>
    <property type="match status" value="2"/>
</dbReference>